<protein>
    <submittedName>
        <fullName evidence="2">Transcriptional regulator</fullName>
    </submittedName>
</protein>
<dbReference type="GO" id="GO:0003677">
    <property type="term" value="F:DNA binding"/>
    <property type="evidence" value="ECO:0007669"/>
    <property type="project" value="InterPro"/>
</dbReference>
<keyword evidence="3" id="KW-1185">Reference proteome</keyword>
<dbReference type="Pfam" id="PF13560">
    <property type="entry name" value="HTH_31"/>
    <property type="match status" value="1"/>
</dbReference>
<reference evidence="2" key="1">
    <citation type="submission" date="2021-03" db="EMBL/GenBank/DDBJ databases">
        <title>Whole genome shotgun sequence of Actinoplanes consettensis NBRC 14913.</title>
        <authorList>
            <person name="Komaki H."/>
            <person name="Tamura T."/>
        </authorList>
    </citation>
    <scope>NUCLEOTIDE SEQUENCE</scope>
    <source>
        <strain evidence="2">NBRC 14913</strain>
    </source>
</reference>
<dbReference type="SUPFAM" id="SSF47413">
    <property type="entry name" value="lambda repressor-like DNA-binding domains"/>
    <property type="match status" value="1"/>
</dbReference>
<proteinExistence type="predicted"/>
<dbReference type="PROSITE" id="PS50943">
    <property type="entry name" value="HTH_CROC1"/>
    <property type="match status" value="1"/>
</dbReference>
<dbReference type="CDD" id="cd00093">
    <property type="entry name" value="HTH_XRE"/>
    <property type="match status" value="1"/>
</dbReference>
<organism evidence="2 3">
    <name type="scientific">Winogradskya consettensis</name>
    <dbReference type="NCBI Taxonomy" id="113560"/>
    <lineage>
        <taxon>Bacteria</taxon>
        <taxon>Bacillati</taxon>
        <taxon>Actinomycetota</taxon>
        <taxon>Actinomycetes</taxon>
        <taxon>Micromonosporales</taxon>
        <taxon>Micromonosporaceae</taxon>
        <taxon>Winogradskya</taxon>
    </lineage>
</organism>
<dbReference type="InterPro" id="IPR001387">
    <property type="entry name" value="Cro/C1-type_HTH"/>
</dbReference>
<evidence type="ECO:0000313" key="2">
    <source>
        <dbReference type="EMBL" id="GIM71487.1"/>
    </source>
</evidence>
<feature type="domain" description="HTH cro/C1-type" evidence="1">
    <location>
        <begin position="53"/>
        <end position="93"/>
    </location>
</feature>
<name>A0A919VPU0_9ACTN</name>
<sequence length="304" mass="33879">MLRADLQVQIVVCKLHVVAGTVSGMAGSTSMAARRELADELRRLRGGRRGAVVAADLGWSESKLSRIETARTGISDADLERLLDALAAPVGERIRLRDLADRGRARVWWAPYRSSVADPYDEYVAFEAEAVLMCEWEAQLVPGLLQTDEYAHAIIQTGADVHDPETVQRRTALRMARQSVLTRDPAPRLCVVLDEAVLRREVGGREVLRRQLQRLFDASRRPGVELQVMPFATGAHAALGEAFVIFEFEDRPAVVHSEALTGGQLRTKDTEVLVYRKAFADLRRRSLSVDETREVIARTGERLD</sequence>
<evidence type="ECO:0000313" key="3">
    <source>
        <dbReference type="Proteomes" id="UP000680865"/>
    </source>
</evidence>
<dbReference type="AlphaFoldDB" id="A0A919VPU0"/>
<dbReference type="EMBL" id="BOQP01000011">
    <property type="protein sequence ID" value="GIM71487.1"/>
    <property type="molecule type" value="Genomic_DNA"/>
</dbReference>
<dbReference type="SMART" id="SM00530">
    <property type="entry name" value="HTH_XRE"/>
    <property type="match status" value="1"/>
</dbReference>
<gene>
    <name evidence="2" type="ORF">Aco04nite_25520</name>
</gene>
<dbReference type="Proteomes" id="UP000680865">
    <property type="component" value="Unassembled WGS sequence"/>
</dbReference>
<accession>A0A919VPU0</accession>
<dbReference type="RefSeq" id="WP_244875944.1">
    <property type="nucleotide sequence ID" value="NZ_BAAATW010000008.1"/>
</dbReference>
<dbReference type="Pfam" id="PF19054">
    <property type="entry name" value="DUF5753"/>
    <property type="match status" value="1"/>
</dbReference>
<dbReference type="Gene3D" id="1.10.260.40">
    <property type="entry name" value="lambda repressor-like DNA-binding domains"/>
    <property type="match status" value="1"/>
</dbReference>
<dbReference type="InterPro" id="IPR043917">
    <property type="entry name" value="DUF5753"/>
</dbReference>
<dbReference type="InterPro" id="IPR010982">
    <property type="entry name" value="Lambda_DNA-bd_dom_sf"/>
</dbReference>
<comment type="caution">
    <text evidence="2">The sequence shown here is derived from an EMBL/GenBank/DDBJ whole genome shotgun (WGS) entry which is preliminary data.</text>
</comment>
<evidence type="ECO:0000259" key="1">
    <source>
        <dbReference type="PROSITE" id="PS50943"/>
    </source>
</evidence>